<dbReference type="OMA" id="YEKERMF"/>
<evidence type="ECO:0000256" key="2">
    <source>
        <dbReference type="ARBA" id="ARBA00010486"/>
    </source>
</evidence>
<keyword evidence="8" id="KW-1071">Ligand-gated ion channel</keyword>
<evidence type="ECO:0000313" key="12">
    <source>
        <dbReference type="EnsemblPlants" id="KQL27856"/>
    </source>
</evidence>
<reference evidence="13" key="1">
    <citation type="journal article" date="2012" name="Nat. Biotechnol.">
        <title>Reference genome sequence of the model plant Setaria.</title>
        <authorList>
            <person name="Bennetzen J.L."/>
            <person name="Schmutz J."/>
            <person name="Wang H."/>
            <person name="Percifield R."/>
            <person name="Hawkins J."/>
            <person name="Pontaroli A.C."/>
            <person name="Estep M."/>
            <person name="Feng L."/>
            <person name="Vaughn J.N."/>
            <person name="Grimwood J."/>
            <person name="Jenkins J."/>
            <person name="Barry K."/>
            <person name="Lindquist E."/>
            <person name="Hellsten U."/>
            <person name="Deshpande S."/>
            <person name="Wang X."/>
            <person name="Wu X."/>
            <person name="Mitros T."/>
            <person name="Triplett J."/>
            <person name="Yang X."/>
            <person name="Ye C.Y."/>
            <person name="Mauro-Herrera M."/>
            <person name="Wang L."/>
            <person name="Li P."/>
            <person name="Sharma M."/>
            <person name="Sharma R."/>
            <person name="Ronald P.C."/>
            <person name="Panaud O."/>
            <person name="Kellogg E.A."/>
            <person name="Brutnell T.P."/>
            <person name="Doust A.N."/>
            <person name="Tuskan G.A."/>
            <person name="Rokhsar D."/>
            <person name="Devos K.M."/>
        </authorList>
    </citation>
    <scope>NUCLEOTIDE SEQUENCE [LARGE SCALE GENOMIC DNA]</scope>
    <source>
        <strain evidence="13">cv. Yugu1</strain>
    </source>
</reference>
<evidence type="ECO:0000256" key="5">
    <source>
        <dbReference type="ARBA" id="ARBA00022989"/>
    </source>
</evidence>
<dbReference type="SUPFAM" id="SSF81324">
    <property type="entry name" value="Voltage-gated potassium channels"/>
    <property type="match status" value="1"/>
</dbReference>
<dbReference type="PANTHER" id="PTHR45651:SF97">
    <property type="entry name" value="CYCLIC NUCLEOTIDE-BINDING DOMAIN-CONTAINING PROTEIN"/>
    <property type="match status" value="1"/>
</dbReference>
<accession>K3Z0Z2</accession>
<dbReference type="Gene3D" id="1.10.287.630">
    <property type="entry name" value="Helix hairpin bin"/>
    <property type="match status" value="1"/>
</dbReference>
<evidence type="ECO:0000256" key="4">
    <source>
        <dbReference type="ARBA" id="ARBA00022692"/>
    </source>
</evidence>
<feature type="transmembrane region" description="Helical" evidence="10">
    <location>
        <begin position="31"/>
        <end position="51"/>
    </location>
</feature>
<reference evidence="12" key="2">
    <citation type="submission" date="2018-08" db="UniProtKB">
        <authorList>
            <consortium name="EnsemblPlants"/>
        </authorList>
    </citation>
    <scope>IDENTIFICATION</scope>
    <source>
        <strain evidence="12">Yugu1</strain>
    </source>
</reference>
<dbReference type="GO" id="GO:0016020">
    <property type="term" value="C:membrane"/>
    <property type="evidence" value="ECO:0007669"/>
    <property type="project" value="InterPro"/>
</dbReference>
<dbReference type="Gene3D" id="1.10.287.70">
    <property type="match status" value="1"/>
</dbReference>
<dbReference type="PROSITE" id="PS50042">
    <property type="entry name" value="CNMP_BINDING_3"/>
    <property type="match status" value="1"/>
</dbReference>
<dbReference type="InterPro" id="IPR018490">
    <property type="entry name" value="cNMP-bd_dom_sf"/>
</dbReference>
<dbReference type="PANTHER" id="PTHR45651">
    <property type="entry name" value="CYCLIC NUCLEOTIDE-GATED ION CHANNEL 15-RELATED-RELATED"/>
    <property type="match status" value="1"/>
</dbReference>
<feature type="transmembrane region" description="Helical" evidence="10">
    <location>
        <begin position="187"/>
        <end position="213"/>
    </location>
</feature>
<dbReference type="Pfam" id="PF00520">
    <property type="entry name" value="Ion_trans"/>
    <property type="match status" value="1"/>
</dbReference>
<evidence type="ECO:0000256" key="1">
    <source>
        <dbReference type="ARBA" id="ARBA00004127"/>
    </source>
</evidence>
<keyword evidence="9" id="KW-0407">Ion channel</keyword>
<keyword evidence="7 10" id="KW-0472">Membrane</keyword>
<sequence length="646" mass="73978">PRSNSTSSDRMKSTARVLDPQGPFLQTWNKIFVISCLVSVSVDSLFFYAPAVDGDNNCLYLDDKLDKIASILRSLTDIFYLLRMIFQFRTGFTASSSRVFGHGVLVDDTFEIAKQYFTTYFLVDFLAVLPLPQVFVLLVRPHLRGSEVMTEKNILTLIVICQYVPRLIRIIPLYIQITRSAGTVMDTAWPGAAFNLLVYILASHVLGALWYILAIQRQDICWREACNGQDGCDLASLYCGSSVYGNNTFLQDACPTNGDADIDPIFGIYLPVLQNVSQSTGFFEKLFYCFWWGLQNLCSYGQNLKTSTYIWENLFAVFVSTSGLVLFALLIGNVQTYLQSASGHIEEMRVKRRDTEQWMAQRLLPEDIKERILRHDQYKWQETQGVDEEDLIINLPKDLRRDVKRHLCLLLLMRVPMFENMDDQLLDAMCDRLKPMLCTEGSCIIREGDPVNEMLFIMRGTLESMTTNGGRMGFFNSNVLKGGDFCGEELLTWALDPTSGSNLPSSTRTVKTLSEVEGFALRADQLRFVATQYRRLHSKQLRHTFRFYSQQWRTWAACFIQAAWHRYCRKKMEDSLYEKERRFQAAIVSDGSSSRSLGAALYAAHFACNMVRVLRRNAARKARLLERVPSRLLQKPAEPNFFAEEE</sequence>
<protein>
    <recommendedName>
        <fullName evidence="11">Cyclic nucleotide-binding domain-containing protein</fullName>
    </recommendedName>
</protein>
<feature type="domain" description="Cyclic nucleotide-binding" evidence="11">
    <location>
        <begin position="417"/>
        <end position="501"/>
    </location>
</feature>
<dbReference type="FunFam" id="1.10.287.630:FF:000003">
    <property type="entry name" value="Cyclic nucleotide-gated ion channel 1"/>
    <property type="match status" value="1"/>
</dbReference>
<dbReference type="HOGENOM" id="CLU_013069_3_0_1"/>
<dbReference type="SUPFAM" id="SSF51206">
    <property type="entry name" value="cAMP-binding domain-like"/>
    <property type="match status" value="1"/>
</dbReference>
<evidence type="ECO:0000259" key="11">
    <source>
        <dbReference type="PROSITE" id="PS50042"/>
    </source>
</evidence>
<dbReference type="InterPro" id="IPR005821">
    <property type="entry name" value="Ion_trans_dom"/>
</dbReference>
<evidence type="ECO:0000256" key="9">
    <source>
        <dbReference type="ARBA" id="ARBA00023303"/>
    </source>
</evidence>
<evidence type="ECO:0000256" key="6">
    <source>
        <dbReference type="ARBA" id="ARBA00023065"/>
    </source>
</evidence>
<dbReference type="InterPro" id="IPR014710">
    <property type="entry name" value="RmlC-like_jellyroll"/>
</dbReference>
<dbReference type="AlphaFoldDB" id="K3Z0Z2"/>
<dbReference type="CDD" id="cd00038">
    <property type="entry name" value="CAP_ED"/>
    <property type="match status" value="1"/>
</dbReference>
<name>K3Z0Z2_SETIT</name>
<dbReference type="Gramene" id="KQL27856">
    <property type="protein sequence ID" value="KQL27856"/>
    <property type="gene ID" value="SETIT_020209mg"/>
</dbReference>
<comment type="subcellular location">
    <subcellularLocation>
        <location evidence="1">Endomembrane system</location>
        <topology evidence="1">Multi-pass membrane protein</topology>
    </subcellularLocation>
</comment>
<comment type="similarity">
    <text evidence="2">Belongs to the cyclic nucleotide-gated cation channel (TC 1.A.1.5) family.</text>
</comment>
<evidence type="ECO:0000256" key="8">
    <source>
        <dbReference type="ARBA" id="ARBA00023286"/>
    </source>
</evidence>
<dbReference type="Proteomes" id="UP000004995">
    <property type="component" value="Unassembled WGS sequence"/>
</dbReference>
<dbReference type="EnsemblPlants" id="KQL27856">
    <property type="protein sequence ID" value="KQL27856"/>
    <property type="gene ID" value="SETIT_020209mg"/>
</dbReference>
<organism evidence="12 13">
    <name type="scientific">Setaria italica</name>
    <name type="common">Foxtail millet</name>
    <name type="synonym">Panicum italicum</name>
    <dbReference type="NCBI Taxonomy" id="4555"/>
    <lineage>
        <taxon>Eukaryota</taxon>
        <taxon>Viridiplantae</taxon>
        <taxon>Streptophyta</taxon>
        <taxon>Embryophyta</taxon>
        <taxon>Tracheophyta</taxon>
        <taxon>Spermatophyta</taxon>
        <taxon>Magnoliopsida</taxon>
        <taxon>Liliopsida</taxon>
        <taxon>Poales</taxon>
        <taxon>Poaceae</taxon>
        <taxon>PACMAD clade</taxon>
        <taxon>Panicoideae</taxon>
        <taxon>Panicodae</taxon>
        <taxon>Paniceae</taxon>
        <taxon>Cenchrinae</taxon>
        <taxon>Setaria</taxon>
    </lineage>
</organism>
<dbReference type="eggNOG" id="KOG0498">
    <property type="taxonomic scope" value="Eukaryota"/>
</dbReference>
<keyword evidence="6" id="KW-0406">Ion transport</keyword>
<keyword evidence="4 10" id="KW-0812">Transmembrane</keyword>
<evidence type="ECO:0000256" key="10">
    <source>
        <dbReference type="SAM" id="Phobius"/>
    </source>
</evidence>
<dbReference type="Gene3D" id="2.60.120.10">
    <property type="entry name" value="Jelly Rolls"/>
    <property type="match status" value="1"/>
</dbReference>
<dbReference type="SMART" id="SM00100">
    <property type="entry name" value="cNMP"/>
    <property type="match status" value="1"/>
</dbReference>
<dbReference type="EMBL" id="AGNK02000022">
    <property type="status" value="NOT_ANNOTATED_CDS"/>
    <property type="molecule type" value="Genomic_DNA"/>
</dbReference>
<feature type="transmembrane region" description="Helical" evidence="10">
    <location>
        <begin position="314"/>
        <end position="332"/>
    </location>
</feature>
<dbReference type="FunFam" id="2.60.120.10:FF:000024">
    <property type="entry name" value="Cyclic nucleotide-gated ion channel 1"/>
    <property type="match status" value="1"/>
</dbReference>
<dbReference type="GO" id="GO:0005216">
    <property type="term" value="F:monoatomic ion channel activity"/>
    <property type="evidence" value="ECO:0007669"/>
    <property type="project" value="InterPro"/>
</dbReference>
<evidence type="ECO:0000256" key="7">
    <source>
        <dbReference type="ARBA" id="ARBA00023136"/>
    </source>
</evidence>
<feature type="transmembrane region" description="Helical" evidence="10">
    <location>
        <begin position="117"/>
        <end position="139"/>
    </location>
</feature>
<proteinExistence type="inferred from homology"/>
<keyword evidence="3" id="KW-0813">Transport</keyword>
<dbReference type="InParanoid" id="K3Z0Z2"/>
<dbReference type="InterPro" id="IPR000595">
    <property type="entry name" value="cNMP-bd_dom"/>
</dbReference>
<evidence type="ECO:0000256" key="3">
    <source>
        <dbReference type="ARBA" id="ARBA00022448"/>
    </source>
</evidence>
<feature type="transmembrane region" description="Helical" evidence="10">
    <location>
        <begin position="154"/>
        <end position="175"/>
    </location>
</feature>
<keyword evidence="13" id="KW-1185">Reference proteome</keyword>
<keyword evidence="5 10" id="KW-1133">Transmembrane helix</keyword>
<evidence type="ECO:0000313" key="13">
    <source>
        <dbReference type="Proteomes" id="UP000004995"/>
    </source>
</evidence>
<dbReference type="GO" id="GO:0012505">
    <property type="term" value="C:endomembrane system"/>
    <property type="evidence" value="ECO:0007669"/>
    <property type="project" value="UniProtKB-SubCell"/>
</dbReference>